<protein>
    <submittedName>
        <fullName evidence="9">Uncharacterized protein</fullName>
    </submittedName>
</protein>
<keyword evidence="10" id="KW-1185">Reference proteome</keyword>
<dbReference type="Proteomes" id="UP000000311">
    <property type="component" value="Unassembled WGS sequence"/>
</dbReference>
<dbReference type="Pfam" id="PF02949">
    <property type="entry name" value="7tm_6"/>
    <property type="match status" value="1"/>
</dbReference>
<dbReference type="AlphaFoldDB" id="E2A7D8"/>
<keyword evidence="5" id="KW-1133">Transmembrane helix</keyword>
<dbReference type="GO" id="GO:0007165">
    <property type="term" value="P:signal transduction"/>
    <property type="evidence" value="ECO:0007669"/>
    <property type="project" value="UniProtKB-KW"/>
</dbReference>
<reference evidence="9 10" key="1">
    <citation type="journal article" date="2010" name="Science">
        <title>Genomic comparison of the ants Camponotus floridanus and Harpegnathos saltator.</title>
        <authorList>
            <person name="Bonasio R."/>
            <person name="Zhang G."/>
            <person name="Ye C."/>
            <person name="Mutti N.S."/>
            <person name="Fang X."/>
            <person name="Qin N."/>
            <person name="Donahue G."/>
            <person name="Yang P."/>
            <person name="Li Q."/>
            <person name="Li C."/>
            <person name="Zhang P."/>
            <person name="Huang Z."/>
            <person name="Berger S.L."/>
            <person name="Reinberg D."/>
            <person name="Wang J."/>
            <person name="Liebig J."/>
        </authorList>
    </citation>
    <scope>NUCLEOTIDE SEQUENCE [LARGE SCALE GENOMIC DNA]</scope>
    <source>
        <strain evidence="10">C129</strain>
    </source>
</reference>
<organism evidence="10">
    <name type="scientific">Camponotus floridanus</name>
    <name type="common">Florida carpenter ant</name>
    <dbReference type="NCBI Taxonomy" id="104421"/>
    <lineage>
        <taxon>Eukaryota</taxon>
        <taxon>Metazoa</taxon>
        <taxon>Ecdysozoa</taxon>
        <taxon>Arthropoda</taxon>
        <taxon>Hexapoda</taxon>
        <taxon>Insecta</taxon>
        <taxon>Pterygota</taxon>
        <taxon>Neoptera</taxon>
        <taxon>Endopterygota</taxon>
        <taxon>Hymenoptera</taxon>
        <taxon>Apocrita</taxon>
        <taxon>Aculeata</taxon>
        <taxon>Formicoidea</taxon>
        <taxon>Formicidae</taxon>
        <taxon>Formicinae</taxon>
        <taxon>Camponotus</taxon>
    </lineage>
</organism>
<evidence type="ECO:0000313" key="10">
    <source>
        <dbReference type="Proteomes" id="UP000000311"/>
    </source>
</evidence>
<evidence type="ECO:0000256" key="7">
    <source>
        <dbReference type="ARBA" id="ARBA00023170"/>
    </source>
</evidence>
<keyword evidence="8" id="KW-0807">Transducer</keyword>
<keyword evidence="4" id="KW-0552">Olfaction</keyword>
<dbReference type="InParanoid" id="E2A7D8"/>
<evidence type="ECO:0000256" key="2">
    <source>
        <dbReference type="ARBA" id="ARBA00022606"/>
    </source>
</evidence>
<dbReference type="InterPro" id="IPR004117">
    <property type="entry name" value="7tm6_olfct_rcpt"/>
</dbReference>
<name>E2A7D8_CAMFO</name>
<dbReference type="GO" id="GO:0005549">
    <property type="term" value="F:odorant binding"/>
    <property type="evidence" value="ECO:0007669"/>
    <property type="project" value="InterPro"/>
</dbReference>
<evidence type="ECO:0000256" key="4">
    <source>
        <dbReference type="ARBA" id="ARBA00022725"/>
    </source>
</evidence>
<evidence type="ECO:0000256" key="8">
    <source>
        <dbReference type="ARBA" id="ARBA00023224"/>
    </source>
</evidence>
<dbReference type="GO" id="GO:0004984">
    <property type="term" value="F:olfactory receptor activity"/>
    <property type="evidence" value="ECO:0007669"/>
    <property type="project" value="InterPro"/>
</dbReference>
<feature type="non-terminal residue" evidence="9">
    <location>
        <position position="93"/>
    </location>
</feature>
<evidence type="ECO:0000256" key="6">
    <source>
        <dbReference type="ARBA" id="ARBA00023136"/>
    </source>
</evidence>
<dbReference type="GO" id="GO:0016020">
    <property type="term" value="C:membrane"/>
    <property type="evidence" value="ECO:0007669"/>
    <property type="project" value="UniProtKB-SubCell"/>
</dbReference>
<sequence>NKTDPGRLMPLQTYYFYDRDESPFYEITYALQTISICMFAAAYTGTDCFLSLLVFHVCSQLENLKIRVIDLDRFNNFENVLPNIIQDHLRLIR</sequence>
<keyword evidence="2" id="KW-0716">Sensory transduction</keyword>
<gene>
    <name evidence="9" type="ORF">EAG_03824</name>
</gene>
<keyword evidence="6" id="KW-0472">Membrane</keyword>
<keyword evidence="3" id="KW-0812">Transmembrane</keyword>
<dbReference type="EMBL" id="GL437329">
    <property type="protein sequence ID" value="EFN70635.1"/>
    <property type="molecule type" value="Genomic_DNA"/>
</dbReference>
<evidence type="ECO:0000256" key="1">
    <source>
        <dbReference type="ARBA" id="ARBA00004141"/>
    </source>
</evidence>
<keyword evidence="7" id="KW-0675">Receptor</keyword>
<dbReference type="OrthoDB" id="7634903at2759"/>
<evidence type="ECO:0000256" key="3">
    <source>
        <dbReference type="ARBA" id="ARBA00022692"/>
    </source>
</evidence>
<accession>E2A7D8</accession>
<evidence type="ECO:0000313" key="9">
    <source>
        <dbReference type="EMBL" id="EFN70635.1"/>
    </source>
</evidence>
<feature type="non-terminal residue" evidence="9">
    <location>
        <position position="1"/>
    </location>
</feature>
<comment type="subcellular location">
    <subcellularLocation>
        <location evidence="1">Membrane</location>
        <topology evidence="1">Multi-pass membrane protein</topology>
    </subcellularLocation>
</comment>
<proteinExistence type="predicted"/>
<evidence type="ECO:0000256" key="5">
    <source>
        <dbReference type="ARBA" id="ARBA00022989"/>
    </source>
</evidence>